<keyword evidence="6 7" id="KW-0413">Isomerase</keyword>
<feature type="domain" description="Metalloenzyme" evidence="12">
    <location>
        <begin position="1"/>
        <end position="499"/>
    </location>
</feature>
<dbReference type="AlphaFoldDB" id="A0A0M0BN03"/>
<comment type="pathway">
    <text evidence="1 7">Carbohydrate degradation; glycolysis; pyruvate from D-glyceraldehyde 3-phosphate: step 3/5.</text>
</comment>
<evidence type="ECO:0000256" key="6">
    <source>
        <dbReference type="ARBA" id="ARBA00023235"/>
    </source>
</evidence>
<dbReference type="SUPFAM" id="SSF53649">
    <property type="entry name" value="Alkaline phosphatase-like"/>
    <property type="match status" value="1"/>
</dbReference>
<dbReference type="GO" id="GO:0006007">
    <property type="term" value="P:glucose catabolic process"/>
    <property type="evidence" value="ECO:0007669"/>
    <property type="project" value="InterPro"/>
</dbReference>
<evidence type="ECO:0000313" key="14">
    <source>
        <dbReference type="EMBL" id="KON29706.1"/>
    </source>
</evidence>
<proteinExistence type="inferred from homology"/>
<gene>
    <name evidence="7" type="primary">gpmI</name>
    <name evidence="14" type="ORF">AC482_05780</name>
</gene>
<name>A0A0M0BN03_9ARCH</name>
<evidence type="ECO:0000256" key="2">
    <source>
        <dbReference type="ARBA" id="ARBA00008819"/>
    </source>
</evidence>
<evidence type="ECO:0000256" key="3">
    <source>
        <dbReference type="ARBA" id="ARBA00022723"/>
    </source>
</evidence>
<dbReference type="InterPro" id="IPR017850">
    <property type="entry name" value="Alkaline_phosphatase_core_sf"/>
</dbReference>
<dbReference type="NCBIfam" id="TIGR01307">
    <property type="entry name" value="pgm_bpd_ind"/>
    <property type="match status" value="1"/>
</dbReference>
<dbReference type="FunFam" id="3.40.1450.10:FF:000002">
    <property type="entry name" value="2,3-bisphosphoglycerate-independent phosphoglycerate mutase"/>
    <property type="match status" value="1"/>
</dbReference>
<feature type="binding site" evidence="7 10">
    <location>
        <position position="182"/>
    </location>
    <ligand>
        <name>substrate</name>
    </ligand>
</feature>
<dbReference type="EC" id="5.4.2.12" evidence="7 8"/>
<dbReference type="SUPFAM" id="SSF64158">
    <property type="entry name" value="2,3-Bisphosphoglycerate-independent phosphoglycerate mutase, substrate-binding domain"/>
    <property type="match status" value="1"/>
</dbReference>
<comment type="function">
    <text evidence="7">Catalyzes the interconversion of 2-phosphoglycerate and 3-phosphoglycerate.</text>
</comment>
<dbReference type="PANTHER" id="PTHR31637:SF0">
    <property type="entry name" value="2,3-BISPHOSPHOGLYCERATE-INDEPENDENT PHOSPHOGLYCERATE MUTASE"/>
    <property type="match status" value="1"/>
</dbReference>
<feature type="binding site" evidence="7 11">
    <location>
        <position position="399"/>
    </location>
    <ligand>
        <name>Mn(2+)</name>
        <dbReference type="ChEBI" id="CHEBI:29035"/>
        <label>1</label>
    </ligand>
</feature>
<dbReference type="Gene3D" id="3.40.1450.10">
    <property type="entry name" value="BPG-independent phosphoglycerate mutase, domain B"/>
    <property type="match status" value="1"/>
</dbReference>
<keyword evidence="5 7" id="KW-0464">Manganese</keyword>
<dbReference type="Gene3D" id="3.40.720.10">
    <property type="entry name" value="Alkaline Phosphatase, subunit A"/>
    <property type="match status" value="1"/>
</dbReference>
<dbReference type="HAMAP" id="MF_01038">
    <property type="entry name" value="GpmI"/>
    <property type="match status" value="1"/>
</dbReference>
<dbReference type="InterPro" id="IPR011258">
    <property type="entry name" value="BPG-indep_PGM_N"/>
</dbReference>
<evidence type="ECO:0000256" key="7">
    <source>
        <dbReference type="HAMAP-Rule" id="MF_01038"/>
    </source>
</evidence>
<keyword evidence="3 7" id="KW-0479">Metal-binding</keyword>
<accession>A0A0M0BN03</accession>
<evidence type="ECO:0000256" key="10">
    <source>
        <dbReference type="PIRSR" id="PIRSR001492-2"/>
    </source>
</evidence>
<dbReference type="PANTHER" id="PTHR31637">
    <property type="entry name" value="2,3-BISPHOSPHOGLYCERATE-INDEPENDENT PHOSPHOGLYCERATE MUTASE"/>
    <property type="match status" value="1"/>
</dbReference>
<dbReference type="UniPathway" id="UPA00109">
    <property type="reaction ID" value="UER00186"/>
</dbReference>
<evidence type="ECO:0000256" key="4">
    <source>
        <dbReference type="ARBA" id="ARBA00023152"/>
    </source>
</evidence>
<feature type="binding site" evidence="7 10">
    <location>
        <position position="120"/>
    </location>
    <ligand>
        <name>substrate</name>
    </ligand>
</feature>
<reference evidence="14 15" key="1">
    <citation type="submission" date="2015-06" db="EMBL/GenBank/DDBJ databases">
        <title>New insights into the roles of widespread benthic archaea in carbon and nitrogen cycling.</title>
        <authorList>
            <person name="Lazar C.S."/>
            <person name="Baker B.J."/>
            <person name="Seitz K.W."/>
            <person name="Hyde A.S."/>
            <person name="Dick G.J."/>
            <person name="Hinrichs K.-U."/>
            <person name="Teske A.P."/>
        </authorList>
    </citation>
    <scope>NUCLEOTIDE SEQUENCE [LARGE SCALE GENOMIC DNA]</scope>
    <source>
        <strain evidence="14">DG-45</strain>
    </source>
</reference>
<feature type="domain" description="BPG-independent PGAM N-terminal" evidence="13">
    <location>
        <begin position="79"/>
        <end position="295"/>
    </location>
</feature>
<protein>
    <recommendedName>
        <fullName evidence="7 8">2,3-bisphosphoglycerate-independent phosphoglycerate mutase</fullName>
        <shortName evidence="7">BPG-independent PGAM</shortName>
        <shortName evidence="7">Phosphoglyceromutase</shortName>
        <shortName evidence="7">iPGM</shortName>
        <ecNumber evidence="7 8">5.4.2.12</ecNumber>
    </recommendedName>
</protein>
<dbReference type="PIRSF" id="PIRSF001492">
    <property type="entry name" value="IPGAM"/>
    <property type="match status" value="1"/>
</dbReference>
<feature type="binding site" evidence="7 10">
    <location>
        <begin position="259"/>
        <end position="262"/>
    </location>
    <ligand>
        <name>substrate</name>
    </ligand>
</feature>
<feature type="binding site" evidence="7 11">
    <location>
        <position position="441"/>
    </location>
    <ligand>
        <name>Mn(2+)</name>
        <dbReference type="ChEBI" id="CHEBI:29035"/>
        <label>2</label>
    </ligand>
</feature>
<comment type="catalytic activity">
    <reaction evidence="7">
        <text>(2R)-2-phosphoglycerate = (2R)-3-phosphoglycerate</text>
        <dbReference type="Rhea" id="RHEA:15901"/>
        <dbReference type="ChEBI" id="CHEBI:58272"/>
        <dbReference type="ChEBI" id="CHEBI:58289"/>
        <dbReference type="EC" id="5.4.2.12"/>
    </reaction>
</comment>
<evidence type="ECO:0000259" key="13">
    <source>
        <dbReference type="Pfam" id="PF06415"/>
    </source>
</evidence>
<feature type="binding site" evidence="7 10">
    <location>
        <position position="188"/>
    </location>
    <ligand>
        <name>substrate</name>
    </ligand>
</feature>
<dbReference type="GO" id="GO:0005829">
    <property type="term" value="C:cytosol"/>
    <property type="evidence" value="ECO:0007669"/>
    <property type="project" value="TreeGrafter"/>
</dbReference>
<dbReference type="InterPro" id="IPR005995">
    <property type="entry name" value="Pgm_bpd_ind"/>
</dbReference>
<feature type="binding site" evidence="7 11">
    <location>
        <position position="458"/>
    </location>
    <ligand>
        <name>Mn(2+)</name>
        <dbReference type="ChEBI" id="CHEBI:29035"/>
        <label>1</label>
    </ligand>
</feature>
<evidence type="ECO:0000259" key="12">
    <source>
        <dbReference type="Pfam" id="PF01676"/>
    </source>
</evidence>
<feature type="binding site" evidence="7 10">
    <location>
        <begin position="150"/>
        <end position="151"/>
    </location>
    <ligand>
        <name>substrate</name>
    </ligand>
</feature>
<dbReference type="Pfam" id="PF01676">
    <property type="entry name" value="Metalloenzyme"/>
    <property type="match status" value="1"/>
</dbReference>
<evidence type="ECO:0000313" key="15">
    <source>
        <dbReference type="Proteomes" id="UP000037210"/>
    </source>
</evidence>
<feature type="binding site" evidence="7 11">
    <location>
        <position position="403"/>
    </location>
    <ligand>
        <name>Mn(2+)</name>
        <dbReference type="ChEBI" id="CHEBI:29035"/>
        <label>1</label>
    </ligand>
</feature>
<evidence type="ECO:0000256" key="8">
    <source>
        <dbReference type="NCBIfam" id="TIGR01307"/>
    </source>
</evidence>
<dbReference type="EMBL" id="LFWZ01000054">
    <property type="protein sequence ID" value="KON29706.1"/>
    <property type="molecule type" value="Genomic_DNA"/>
</dbReference>
<feature type="binding site" evidence="7 11">
    <location>
        <position position="440"/>
    </location>
    <ligand>
        <name>Mn(2+)</name>
        <dbReference type="ChEBI" id="CHEBI:29035"/>
        <label>2</label>
    </ligand>
</feature>
<comment type="caution">
    <text evidence="14">The sequence shown here is derived from an EMBL/GenBank/DDBJ whole genome shotgun (WGS) entry which is preliminary data.</text>
</comment>
<feature type="binding site" evidence="7 11">
    <location>
        <position position="9"/>
    </location>
    <ligand>
        <name>Mn(2+)</name>
        <dbReference type="ChEBI" id="CHEBI:29035"/>
        <label>2</label>
    </ligand>
</feature>
<dbReference type="PATRIC" id="fig|1685127.3.peg.1556"/>
<comment type="similarity">
    <text evidence="2 7">Belongs to the BPG-independent phosphoglycerate mutase family.</text>
</comment>
<dbReference type="Proteomes" id="UP000037210">
    <property type="component" value="Unassembled WGS sequence"/>
</dbReference>
<feature type="active site" description="Phosphoserine intermediate" evidence="7 9">
    <location>
        <position position="59"/>
    </location>
</feature>
<comment type="cofactor">
    <cofactor evidence="7">
        <name>Mn(2+)</name>
        <dbReference type="ChEBI" id="CHEBI:29035"/>
    </cofactor>
    <text evidence="7">Binds 2 manganese ions per subunit.</text>
</comment>
<dbReference type="GO" id="GO:0004619">
    <property type="term" value="F:phosphoglycerate mutase activity"/>
    <property type="evidence" value="ECO:0007669"/>
    <property type="project" value="UniProtKB-UniRule"/>
</dbReference>
<sequence length="512" mass="56902">MKVLLIVRDGWGYSEEERGNAVRLARTPNNDRYMEAYPWTLLKCTGNAVGVPEGTQGGSEPGHLTMGAGRVVWQPLEEINRSIGDGSFYKNEALLGAVRHCEKRGGGLHLMGLLSDQGIHGTTRHLYALLELARREGLGEVYIHCFLDGRDVPERSAERFLRETREQIRRIGVGRIASIVGRYYAMDRDSNWDRTRRAYDLLTLGEGHEETDVFEAVRNAYERGDETDYYVQPVVMADADGDPIATIEDGDSVIFWNFRSDRARQITYALTQPDFEGFARRKEPQAHFVCMSVYDRNLDLPVAFPQREVGNNLGQVLSARGLRQLRIAETEKYAHVTFFFNSQVEDPYPGEDRILVPSPKVPSYAEKPEMSAPEITGKLIPQIRSGVYHFILVNFANGDLVGHSADLRAGIEACEVVDGCVGRLVEAGLEKGYAVIVTGDHGNIETMFYPDGSPNPSHGTNPVPFILISDDPGLRHVELRAGLGLSSVASTILHLMGIERPPEMTGESLIVT</sequence>
<evidence type="ECO:0000256" key="11">
    <source>
        <dbReference type="PIRSR" id="PIRSR001492-3"/>
    </source>
</evidence>
<dbReference type="GO" id="GO:0006096">
    <property type="term" value="P:glycolytic process"/>
    <property type="evidence" value="ECO:0007669"/>
    <property type="project" value="UniProtKB-UniRule"/>
</dbReference>
<evidence type="ECO:0000256" key="1">
    <source>
        <dbReference type="ARBA" id="ARBA00004798"/>
    </source>
</evidence>
<organism evidence="14 15">
    <name type="scientific">miscellaneous Crenarchaeota group-15 archaeon DG-45</name>
    <dbReference type="NCBI Taxonomy" id="1685127"/>
    <lineage>
        <taxon>Archaea</taxon>
        <taxon>Candidatus Bathyarchaeota</taxon>
        <taxon>MCG-15</taxon>
    </lineage>
</organism>
<evidence type="ECO:0000256" key="5">
    <source>
        <dbReference type="ARBA" id="ARBA00023211"/>
    </source>
</evidence>
<dbReference type="InterPro" id="IPR036646">
    <property type="entry name" value="PGAM_B_sf"/>
</dbReference>
<dbReference type="CDD" id="cd16010">
    <property type="entry name" value="iPGM"/>
    <property type="match status" value="1"/>
</dbReference>
<evidence type="ECO:0000256" key="9">
    <source>
        <dbReference type="PIRSR" id="PIRSR001492-1"/>
    </source>
</evidence>
<dbReference type="Pfam" id="PF06415">
    <property type="entry name" value="iPGM_N"/>
    <property type="match status" value="1"/>
</dbReference>
<feature type="binding site" evidence="7 10">
    <location>
        <position position="332"/>
    </location>
    <ligand>
        <name>substrate</name>
    </ligand>
</feature>
<dbReference type="GO" id="GO:0030145">
    <property type="term" value="F:manganese ion binding"/>
    <property type="evidence" value="ECO:0007669"/>
    <property type="project" value="UniProtKB-UniRule"/>
</dbReference>
<feature type="binding site" evidence="7 11">
    <location>
        <position position="59"/>
    </location>
    <ligand>
        <name>Mn(2+)</name>
        <dbReference type="ChEBI" id="CHEBI:29035"/>
        <label>2</label>
    </ligand>
</feature>
<keyword evidence="4 7" id="KW-0324">Glycolysis</keyword>
<dbReference type="InterPro" id="IPR006124">
    <property type="entry name" value="Metalloenzyme"/>
</dbReference>